<organism evidence="1 2">
    <name type="scientific">Gossypium barbadense</name>
    <name type="common">Sea Island cotton</name>
    <name type="synonym">Hibiscus barbadensis</name>
    <dbReference type="NCBI Taxonomy" id="3634"/>
    <lineage>
        <taxon>Eukaryota</taxon>
        <taxon>Viridiplantae</taxon>
        <taxon>Streptophyta</taxon>
        <taxon>Embryophyta</taxon>
        <taxon>Tracheophyta</taxon>
        <taxon>Spermatophyta</taxon>
        <taxon>Magnoliopsida</taxon>
        <taxon>eudicotyledons</taxon>
        <taxon>Gunneridae</taxon>
        <taxon>Pentapetalae</taxon>
        <taxon>rosids</taxon>
        <taxon>malvids</taxon>
        <taxon>Malvales</taxon>
        <taxon>Malvaceae</taxon>
        <taxon>Malvoideae</taxon>
        <taxon>Gossypium</taxon>
    </lineage>
</organism>
<accession>A0A2P5WAQ1</accession>
<dbReference type="Proteomes" id="UP000239757">
    <property type="component" value="Unassembled WGS sequence"/>
</dbReference>
<proteinExistence type="predicted"/>
<sequence length="90" mass="10486">MSCSTTTITNFRYNILLVHDLWSNEPLPPLEYPPPPSRRLFFETPVQENSFITQEDPLNQPRPPSHPVHVAASYADISERLTRFEQQCFK</sequence>
<reference evidence="1 2" key="1">
    <citation type="submission" date="2015-01" db="EMBL/GenBank/DDBJ databases">
        <title>Genome of allotetraploid Gossypium barbadense reveals genomic plasticity and fiber elongation in cotton evolution.</title>
        <authorList>
            <person name="Chen X."/>
            <person name="Liu X."/>
            <person name="Zhao B."/>
            <person name="Zheng H."/>
            <person name="Hu Y."/>
            <person name="Lu G."/>
            <person name="Yang C."/>
            <person name="Chen J."/>
            <person name="Shan C."/>
            <person name="Zhang L."/>
            <person name="Zhou Y."/>
            <person name="Wang L."/>
            <person name="Guo W."/>
            <person name="Bai Y."/>
            <person name="Ruan J."/>
            <person name="Shangguan X."/>
            <person name="Mao Y."/>
            <person name="Jiang J."/>
            <person name="Zhu Y."/>
            <person name="Lei J."/>
            <person name="Kang H."/>
            <person name="Chen S."/>
            <person name="He X."/>
            <person name="Wang R."/>
            <person name="Wang Y."/>
            <person name="Chen J."/>
            <person name="Wang L."/>
            <person name="Yu S."/>
            <person name="Wang B."/>
            <person name="Wei J."/>
            <person name="Song S."/>
            <person name="Lu X."/>
            <person name="Gao Z."/>
            <person name="Gu W."/>
            <person name="Deng X."/>
            <person name="Ma D."/>
            <person name="Wang S."/>
            <person name="Liang W."/>
            <person name="Fang L."/>
            <person name="Cai C."/>
            <person name="Zhu X."/>
            <person name="Zhou B."/>
            <person name="Zhang Y."/>
            <person name="Chen Z."/>
            <person name="Xu S."/>
            <person name="Zhu R."/>
            <person name="Wang S."/>
            <person name="Zhang T."/>
            <person name="Zhao G."/>
        </authorList>
    </citation>
    <scope>NUCLEOTIDE SEQUENCE [LARGE SCALE GENOMIC DNA]</scope>
    <source>
        <strain evidence="2">cv. Xinhai21</strain>
        <tissue evidence="1">Leaf</tissue>
    </source>
</reference>
<protein>
    <submittedName>
        <fullName evidence="1">Uncharacterized protein</fullName>
    </submittedName>
</protein>
<evidence type="ECO:0000313" key="2">
    <source>
        <dbReference type="Proteomes" id="UP000239757"/>
    </source>
</evidence>
<evidence type="ECO:0000313" key="1">
    <source>
        <dbReference type="EMBL" id="PPR88169.1"/>
    </source>
</evidence>
<name>A0A2P5WAQ1_GOSBA</name>
<gene>
    <name evidence="1" type="ORF">GOBAR_AA32524</name>
</gene>
<dbReference type="EMBL" id="KZ668354">
    <property type="protein sequence ID" value="PPR88169.1"/>
    <property type="molecule type" value="Genomic_DNA"/>
</dbReference>
<dbReference type="AlphaFoldDB" id="A0A2P5WAQ1"/>